<dbReference type="RefSeq" id="WP_133907003.1">
    <property type="nucleotide sequence ID" value="NZ_SOCP01000016.1"/>
</dbReference>
<reference evidence="1 2" key="1">
    <citation type="submission" date="2019-03" db="EMBL/GenBank/DDBJ databases">
        <title>Genomic Encyclopedia of Archaeal and Bacterial Type Strains, Phase II (KMG-II): from individual species to whole genera.</title>
        <authorList>
            <person name="Goeker M."/>
        </authorList>
    </citation>
    <scope>NUCLEOTIDE SEQUENCE [LARGE SCALE GENOMIC DNA]</scope>
    <source>
        <strain evidence="1 2">DSM 45499</strain>
    </source>
</reference>
<evidence type="ECO:0008006" key="3">
    <source>
        <dbReference type="Google" id="ProtNLM"/>
    </source>
</evidence>
<dbReference type="Proteomes" id="UP000294927">
    <property type="component" value="Unassembled WGS sequence"/>
</dbReference>
<protein>
    <recommendedName>
        <fullName evidence="3">Excreted virulence factor EspC (Type VII ESX diderm)</fullName>
    </recommendedName>
</protein>
<accession>A0A4R7V3B4</accession>
<evidence type="ECO:0000313" key="2">
    <source>
        <dbReference type="Proteomes" id="UP000294927"/>
    </source>
</evidence>
<proteinExistence type="predicted"/>
<keyword evidence="2" id="KW-1185">Reference proteome</keyword>
<sequence length="109" mass="12206">MADIDVVADELRNYALYLRHEPSSQDIGTTVRNQATRQGCDEAGFTGLLEPLTIAMRFLREQVGRVCDIAQQRLNVMGDALIATADDYQHVDHENQTRIQDSPRETSAS</sequence>
<dbReference type="AlphaFoldDB" id="A0A4R7V3B4"/>
<name>A0A4R7V3B4_9PSEU</name>
<organism evidence="1 2">
    <name type="scientific">Actinophytocola oryzae</name>
    <dbReference type="NCBI Taxonomy" id="502181"/>
    <lineage>
        <taxon>Bacteria</taxon>
        <taxon>Bacillati</taxon>
        <taxon>Actinomycetota</taxon>
        <taxon>Actinomycetes</taxon>
        <taxon>Pseudonocardiales</taxon>
        <taxon>Pseudonocardiaceae</taxon>
    </lineage>
</organism>
<evidence type="ECO:0000313" key="1">
    <source>
        <dbReference type="EMBL" id="TDV43087.1"/>
    </source>
</evidence>
<comment type="caution">
    <text evidence="1">The sequence shown here is derived from an EMBL/GenBank/DDBJ whole genome shotgun (WGS) entry which is preliminary data.</text>
</comment>
<dbReference type="OrthoDB" id="3696880at2"/>
<dbReference type="EMBL" id="SOCP01000016">
    <property type="protein sequence ID" value="TDV43087.1"/>
    <property type="molecule type" value="Genomic_DNA"/>
</dbReference>
<gene>
    <name evidence="1" type="ORF">CLV71_11621</name>
</gene>